<gene>
    <name evidence="13" type="ORF">C4S77_07145</name>
</gene>
<comment type="similarity">
    <text evidence="2">Belongs to the IPP isomerase type 1 family.</text>
</comment>
<evidence type="ECO:0000256" key="3">
    <source>
        <dbReference type="ARBA" id="ARBA00012057"/>
    </source>
</evidence>
<dbReference type="InterPro" id="IPR011876">
    <property type="entry name" value="IsopentenylPP_isomerase_typ1"/>
</dbReference>
<evidence type="ECO:0000256" key="10">
    <source>
        <dbReference type="NCBIfam" id="TIGR02150"/>
    </source>
</evidence>
<dbReference type="InterPro" id="IPR000086">
    <property type="entry name" value="NUDIX_hydrolase_dom"/>
</dbReference>
<comment type="pathway">
    <text evidence="1">Isoprenoid biosynthesis; dimethylallyl diphosphate biosynthesis; dimethylallyl diphosphate from isopentenyl diphosphate: step 1/1.</text>
</comment>
<comment type="caution">
    <text evidence="13">The sequence shown here is derived from an EMBL/GenBank/DDBJ whole genome shotgun (WGS) entry which is preliminary data.</text>
</comment>
<dbReference type="Pfam" id="PF00293">
    <property type="entry name" value="NUDIX"/>
    <property type="match status" value="1"/>
</dbReference>
<dbReference type="OrthoDB" id="9809458at2"/>
<dbReference type="GO" id="GO:0004452">
    <property type="term" value="F:isopentenyl-diphosphate delta-isomerase activity"/>
    <property type="evidence" value="ECO:0007669"/>
    <property type="project" value="UniProtKB-UniRule"/>
</dbReference>
<dbReference type="SUPFAM" id="SSF55811">
    <property type="entry name" value="Nudix"/>
    <property type="match status" value="1"/>
</dbReference>
<evidence type="ECO:0000256" key="2">
    <source>
        <dbReference type="ARBA" id="ARBA00007579"/>
    </source>
</evidence>
<dbReference type="GO" id="GO:0005737">
    <property type="term" value="C:cytoplasm"/>
    <property type="evidence" value="ECO:0007669"/>
    <property type="project" value="TreeGrafter"/>
</dbReference>
<dbReference type="HAMAP" id="MF_00202">
    <property type="entry name" value="Idi"/>
    <property type="match status" value="1"/>
</dbReference>
<dbReference type="InterPro" id="IPR056375">
    <property type="entry name" value="Idi_bact"/>
</dbReference>
<accession>A0A2S8AAH5</accession>
<dbReference type="PROSITE" id="PS51462">
    <property type="entry name" value="NUDIX"/>
    <property type="match status" value="1"/>
</dbReference>
<evidence type="ECO:0000259" key="12">
    <source>
        <dbReference type="PROSITE" id="PS51462"/>
    </source>
</evidence>
<evidence type="ECO:0000313" key="13">
    <source>
        <dbReference type="EMBL" id="PQL91580.1"/>
    </source>
</evidence>
<proteinExistence type="inferred from homology"/>
<dbReference type="PIRSF" id="PIRSF018427">
    <property type="entry name" value="Isopntndiph_ism"/>
    <property type="match status" value="1"/>
</dbReference>
<evidence type="ECO:0000313" key="14">
    <source>
        <dbReference type="Proteomes" id="UP000238042"/>
    </source>
</evidence>
<keyword evidence="4" id="KW-0963">Cytoplasm</keyword>
<dbReference type="NCBIfam" id="NF002995">
    <property type="entry name" value="PRK03759.1"/>
    <property type="match status" value="1"/>
</dbReference>
<dbReference type="GO" id="GO:0046872">
    <property type="term" value="F:metal ion binding"/>
    <property type="evidence" value="ECO:0007669"/>
    <property type="project" value="UniProtKB-KW"/>
</dbReference>
<dbReference type="Gene3D" id="3.90.79.10">
    <property type="entry name" value="Nucleoside Triphosphate Pyrophosphohydrolase"/>
    <property type="match status" value="1"/>
</dbReference>
<dbReference type="CDD" id="cd02885">
    <property type="entry name" value="NUDIX_IPP_Isomerase"/>
    <property type="match status" value="1"/>
</dbReference>
<organism evidence="13 14">
    <name type="scientific">Apibacter adventoris</name>
    <dbReference type="NCBI Taxonomy" id="1679466"/>
    <lineage>
        <taxon>Bacteria</taxon>
        <taxon>Pseudomonadati</taxon>
        <taxon>Bacteroidota</taxon>
        <taxon>Flavobacteriia</taxon>
        <taxon>Flavobacteriales</taxon>
        <taxon>Weeksellaceae</taxon>
        <taxon>Apibacter</taxon>
    </lineage>
</organism>
<protein>
    <recommendedName>
        <fullName evidence="3 10">Isopentenyl-diphosphate delta-isomerase</fullName>
        <ecNumber evidence="3 10">5.3.3.2</ecNumber>
    </recommendedName>
</protein>
<dbReference type="PANTHER" id="PTHR10885:SF0">
    <property type="entry name" value="ISOPENTENYL-DIPHOSPHATE DELTA-ISOMERASE"/>
    <property type="match status" value="1"/>
</dbReference>
<dbReference type="AlphaFoldDB" id="A0A2S8AAH5"/>
<evidence type="ECO:0000256" key="7">
    <source>
        <dbReference type="ARBA" id="ARBA00023211"/>
    </source>
</evidence>
<evidence type="ECO:0000256" key="4">
    <source>
        <dbReference type="ARBA" id="ARBA00022490"/>
    </source>
</evidence>
<sequence length="173" mass="20730">MEFVILVSELDEVIGEMEKQEAHIKGLLHRAFSIFIFNKKKQLLLQQRAGTKYHSPLKWTNTCCSHPRKNETYLDAAHRRLKEELGFDCHLTEKFHFIYKAEVGDGLIEHEFDRVFIGTYENEVYINVQEVHAVRWVSIEDLKNEIKNYPDNFTEWFKIIFDKYENEIENLFQ</sequence>
<keyword evidence="8" id="KW-0414">Isoprene biosynthesis</keyword>
<feature type="active site" evidence="11">
    <location>
        <position position="111"/>
    </location>
</feature>
<dbReference type="InterPro" id="IPR015797">
    <property type="entry name" value="NUDIX_hydrolase-like_dom_sf"/>
</dbReference>
<keyword evidence="7" id="KW-0464">Manganese</keyword>
<reference evidence="13 14" key="1">
    <citation type="submission" date="2018-02" db="EMBL/GenBank/DDBJ databases">
        <title>Genome sequences of Apibacter spp., gut symbionts of Asian honey bees.</title>
        <authorList>
            <person name="Kwong W.K."/>
            <person name="Steele M.I."/>
            <person name="Moran N.A."/>
        </authorList>
    </citation>
    <scope>NUCLEOTIDE SEQUENCE [LARGE SCALE GENOMIC DNA]</scope>
    <source>
        <strain evidence="14">wkB301</strain>
    </source>
</reference>
<feature type="domain" description="Nudix hydrolase" evidence="12">
    <location>
        <begin position="27"/>
        <end position="159"/>
    </location>
</feature>
<evidence type="ECO:0000256" key="5">
    <source>
        <dbReference type="ARBA" id="ARBA00022723"/>
    </source>
</evidence>
<dbReference type="GO" id="GO:0050992">
    <property type="term" value="P:dimethylallyl diphosphate biosynthetic process"/>
    <property type="evidence" value="ECO:0007669"/>
    <property type="project" value="UniProtKB-UniPathway"/>
</dbReference>
<keyword evidence="6" id="KW-0460">Magnesium</keyword>
<dbReference type="EMBL" id="PSZM01000040">
    <property type="protein sequence ID" value="PQL91580.1"/>
    <property type="molecule type" value="Genomic_DNA"/>
</dbReference>
<dbReference type="RefSeq" id="WP_105246972.1">
    <property type="nucleotide sequence ID" value="NZ_PSZM01000040.1"/>
</dbReference>
<evidence type="ECO:0000256" key="9">
    <source>
        <dbReference type="ARBA" id="ARBA00023235"/>
    </source>
</evidence>
<dbReference type="GO" id="GO:0009240">
    <property type="term" value="P:isopentenyl diphosphate biosynthetic process"/>
    <property type="evidence" value="ECO:0007669"/>
    <property type="project" value="TreeGrafter"/>
</dbReference>
<dbReference type="EC" id="5.3.3.2" evidence="3 10"/>
<dbReference type="NCBIfam" id="TIGR02150">
    <property type="entry name" value="IPP_isom_1"/>
    <property type="match status" value="1"/>
</dbReference>
<keyword evidence="5" id="KW-0479">Metal-binding</keyword>
<dbReference type="Proteomes" id="UP000238042">
    <property type="component" value="Unassembled WGS sequence"/>
</dbReference>
<feature type="active site" evidence="11">
    <location>
        <position position="64"/>
    </location>
</feature>
<evidence type="ECO:0000256" key="11">
    <source>
        <dbReference type="PIRSR" id="PIRSR018427-1"/>
    </source>
</evidence>
<keyword evidence="14" id="KW-1185">Reference proteome</keyword>
<name>A0A2S8AAH5_9FLAO</name>
<evidence type="ECO:0000256" key="6">
    <source>
        <dbReference type="ARBA" id="ARBA00022842"/>
    </source>
</evidence>
<keyword evidence="9 13" id="KW-0413">Isomerase</keyword>
<dbReference type="PANTHER" id="PTHR10885">
    <property type="entry name" value="ISOPENTENYL-DIPHOSPHATE DELTA-ISOMERASE"/>
    <property type="match status" value="1"/>
</dbReference>
<dbReference type="UniPathway" id="UPA00059">
    <property type="reaction ID" value="UER00104"/>
</dbReference>
<evidence type="ECO:0000256" key="1">
    <source>
        <dbReference type="ARBA" id="ARBA00004826"/>
    </source>
</evidence>
<evidence type="ECO:0000256" key="8">
    <source>
        <dbReference type="ARBA" id="ARBA00023229"/>
    </source>
</evidence>